<name>A0A9W9HHN6_9EURO</name>
<dbReference type="PANTHER" id="PTHR12839:SF7">
    <property type="entry name" value="REGULATOR OF NONSENSE TRANSCRIPTS 2"/>
    <property type="match status" value="1"/>
</dbReference>
<evidence type="ECO:0000313" key="6">
    <source>
        <dbReference type="Proteomes" id="UP001149079"/>
    </source>
</evidence>
<keyword evidence="6" id="KW-1185">Reference proteome</keyword>
<dbReference type="FunFam" id="1.25.40.180:FF:000037">
    <property type="entry name" value="Nonsense-mediated mRNA decay factor (Upf2)"/>
    <property type="match status" value="1"/>
</dbReference>
<feature type="region of interest" description="Disordered" evidence="3">
    <location>
        <begin position="1238"/>
        <end position="1323"/>
    </location>
</feature>
<evidence type="ECO:0000256" key="2">
    <source>
        <dbReference type="ARBA" id="ARBA00022490"/>
    </source>
</evidence>
<dbReference type="SUPFAM" id="SSF48371">
    <property type="entry name" value="ARM repeat"/>
    <property type="match status" value="2"/>
</dbReference>
<feature type="region of interest" description="Disordered" evidence="3">
    <location>
        <begin position="1050"/>
        <end position="1151"/>
    </location>
</feature>
<evidence type="ECO:0000256" key="3">
    <source>
        <dbReference type="SAM" id="MobiDB-lite"/>
    </source>
</evidence>
<proteinExistence type="predicted"/>
<gene>
    <name evidence="5" type="ORF">N7515_000261</name>
</gene>
<feature type="domain" description="MIF4G" evidence="4">
    <location>
        <begin position="616"/>
        <end position="806"/>
    </location>
</feature>
<dbReference type="SMART" id="SM00543">
    <property type="entry name" value="MIF4G"/>
    <property type="match status" value="2"/>
</dbReference>
<comment type="subcellular location">
    <subcellularLocation>
        <location evidence="1">Cytoplasm</location>
    </subcellularLocation>
</comment>
<feature type="compositionally biased region" description="Low complexity" evidence="3">
    <location>
        <begin position="408"/>
        <end position="426"/>
    </location>
</feature>
<dbReference type="GO" id="GO:0003723">
    <property type="term" value="F:RNA binding"/>
    <property type="evidence" value="ECO:0007669"/>
    <property type="project" value="InterPro"/>
</dbReference>
<dbReference type="InterPro" id="IPR007193">
    <property type="entry name" value="Upf2/Nmd2_C"/>
</dbReference>
<feature type="compositionally biased region" description="Acidic residues" evidence="3">
    <location>
        <begin position="1062"/>
        <end position="1097"/>
    </location>
</feature>
<evidence type="ECO:0000313" key="5">
    <source>
        <dbReference type="EMBL" id="KAJ5145697.1"/>
    </source>
</evidence>
<feature type="region of interest" description="Disordered" evidence="3">
    <location>
        <begin position="571"/>
        <end position="603"/>
    </location>
</feature>
<evidence type="ECO:0000259" key="4">
    <source>
        <dbReference type="SMART" id="SM00543"/>
    </source>
</evidence>
<comment type="caution">
    <text evidence="5">The sequence shown here is derived from an EMBL/GenBank/DDBJ whole genome shotgun (WGS) entry which is preliminary data.</text>
</comment>
<feature type="region of interest" description="Disordered" evidence="3">
    <location>
        <begin position="402"/>
        <end position="436"/>
    </location>
</feature>
<dbReference type="GO" id="GO:0000184">
    <property type="term" value="P:nuclear-transcribed mRNA catabolic process, nonsense-mediated decay"/>
    <property type="evidence" value="ECO:0007669"/>
    <property type="project" value="InterPro"/>
</dbReference>
<dbReference type="Gene3D" id="1.25.40.180">
    <property type="match status" value="3"/>
</dbReference>
<dbReference type="OrthoDB" id="27832at2759"/>
<reference evidence="5" key="1">
    <citation type="submission" date="2022-11" db="EMBL/GenBank/DDBJ databases">
        <authorList>
            <person name="Petersen C."/>
        </authorList>
    </citation>
    <scope>NUCLEOTIDE SEQUENCE</scope>
    <source>
        <strain evidence="5">IBT 22155</strain>
    </source>
</reference>
<dbReference type="FunFam" id="1.25.40.180:FF:000052">
    <property type="entry name" value="Nonsense-mediated mRNA decay factor"/>
    <property type="match status" value="1"/>
</dbReference>
<organism evidence="5 6">
    <name type="scientific">Penicillium bovifimosum</name>
    <dbReference type="NCBI Taxonomy" id="126998"/>
    <lineage>
        <taxon>Eukaryota</taxon>
        <taxon>Fungi</taxon>
        <taxon>Dikarya</taxon>
        <taxon>Ascomycota</taxon>
        <taxon>Pezizomycotina</taxon>
        <taxon>Eurotiomycetes</taxon>
        <taxon>Eurotiomycetidae</taxon>
        <taxon>Eurotiales</taxon>
        <taxon>Aspergillaceae</taxon>
        <taxon>Penicillium</taxon>
    </lineage>
</organism>
<feature type="compositionally biased region" description="Basic and acidic residues" evidence="3">
    <location>
        <begin position="1141"/>
        <end position="1151"/>
    </location>
</feature>
<feature type="compositionally biased region" description="Basic and acidic residues" evidence="3">
    <location>
        <begin position="571"/>
        <end position="583"/>
    </location>
</feature>
<evidence type="ECO:0000256" key="1">
    <source>
        <dbReference type="ARBA" id="ARBA00004496"/>
    </source>
</evidence>
<dbReference type="RefSeq" id="XP_056526171.1">
    <property type="nucleotide sequence ID" value="XM_056661005.1"/>
</dbReference>
<accession>A0A9W9HHN6</accession>
<feature type="region of interest" description="Disordered" evidence="3">
    <location>
        <begin position="74"/>
        <end position="93"/>
    </location>
</feature>
<feature type="region of interest" description="Disordered" evidence="3">
    <location>
        <begin position="338"/>
        <end position="357"/>
    </location>
</feature>
<feature type="compositionally biased region" description="Polar residues" evidence="3">
    <location>
        <begin position="21"/>
        <end position="47"/>
    </location>
</feature>
<feature type="compositionally biased region" description="Basic and acidic residues" evidence="3">
    <location>
        <begin position="1279"/>
        <end position="1305"/>
    </location>
</feature>
<feature type="compositionally biased region" description="Basic and acidic residues" evidence="3">
    <location>
        <begin position="1"/>
        <end position="19"/>
    </location>
</feature>
<keyword evidence="2" id="KW-0963">Cytoplasm</keyword>
<dbReference type="PANTHER" id="PTHR12839">
    <property type="entry name" value="NONSENSE-MEDIATED MRNA DECAY PROTEIN 2 UP-FRAMESHIFT SUPPRESSOR 2"/>
    <property type="match status" value="1"/>
</dbReference>
<protein>
    <recommendedName>
        <fullName evidence="4">MIF4G domain-containing protein</fullName>
    </recommendedName>
</protein>
<dbReference type="GO" id="GO:0035145">
    <property type="term" value="C:exon-exon junction complex"/>
    <property type="evidence" value="ECO:0007669"/>
    <property type="project" value="TreeGrafter"/>
</dbReference>
<feature type="domain" description="MIF4G" evidence="4">
    <location>
        <begin position="821"/>
        <end position="1029"/>
    </location>
</feature>
<dbReference type="GeneID" id="81400175"/>
<dbReference type="InterPro" id="IPR039762">
    <property type="entry name" value="Nmd2/UPF2"/>
</dbReference>
<dbReference type="InterPro" id="IPR003890">
    <property type="entry name" value="MIF4G-like_typ-3"/>
</dbReference>
<dbReference type="Proteomes" id="UP001149079">
    <property type="component" value="Unassembled WGS sequence"/>
</dbReference>
<dbReference type="Gene3D" id="4.10.80.160">
    <property type="match status" value="1"/>
</dbReference>
<dbReference type="GO" id="GO:0005737">
    <property type="term" value="C:cytoplasm"/>
    <property type="evidence" value="ECO:0007669"/>
    <property type="project" value="UniProtKB-SubCell"/>
</dbReference>
<feature type="region of interest" description="Disordered" evidence="3">
    <location>
        <begin position="1"/>
        <end position="68"/>
    </location>
</feature>
<feature type="compositionally biased region" description="Acidic residues" evidence="3">
    <location>
        <begin position="1124"/>
        <end position="1134"/>
    </location>
</feature>
<sequence>MAPNNDDDHGQFSDRKEHTVTLPSGQSFTATGATESSGSDRQVTSGKSWKPTLGRQPSWSHQDRKHQLQERLLASEQGKESGPPSPPLRPGPLETLPGLHLLFLSPLSDYNSTLDFVFSDTQCGVQVTYALSSTFRQDPIELRSLTIMDRQRKRELRDLNERAWAGESDVFTTSKSLDSALKKNTAFIKRLRTGISASALSTFLADIRTLSLHKYLSEIISACYEGLCKLKSPGEIAAGVEIVSALHQRFGPWEFTRQIGWLLGRGLSTPDKAQLKALTQEIREREEKDRLSRHRVLLRVVTELWLVNVLKTLDDVERPEDLGAKGKEGAVGIGGKTIDTPLKAKTPSAAAKDQDKQAEPFPLEVLKELLGHDRDHTNLPLAVLFVKSFSWDIVGSKLAEEGRKTVEADGATTTAGAETQTTETNGHNADSDLPLTPEKTQQRFRNILTRYLEDVKAHVIRDQRALAQQNRRNAEAYVKSGEIFEDRQANFEKQSKVLEKLIANTQVLCEALGAEMPSLAEKEPSDASASGGIGLVKTTDYLRGQGEGAGIWEDEEERRFYENLVDLKGKGEAEESAKKKPDGETSEAAEPSDEKAAAEADDQSTAIASKTVGAQVDALLSKLPELQTKDQVDQFALDFCWVNSKASRNRLVKAVSDIPKGRSDLLPLYSRLVATLGQYLPDIPQGLTTYLDEEFRSLQRRKSKEFLGQVRMANVRYLAELTKFGVVPEHIIFHCFKVSLDEFSRMNIEIIGNLLENCGRYLLRNPETSPRMASFLETLSRKKTVQHLAQQERMVIENAIYYVDPPPRPAIQQKERTPMEQYIRRLIYLDMNKRNYTKILKSIRKLHWEEPEVVEILESVFSKPVKVKYGSIHLLAILVSALYRYHQDFVIGIVDNILEQVTLGLEQNDFKFNQKRIAEIKYLGELYNYKMVDSPVIFDTLYRIITFGHEGGTPAPGKINMLDLPDDYFRVRLACTLLDTCGHCFDRGSAKKKLDFFLAFFQYYLFTKDPLPMDIDFLVQDTYHSIRPQWIIATQAEEATRIFSEAVAQNYNQPESERPIEAEADEEEVESSSSDEDMEEDAIPEIEDDQESSDEADVGPPSRLQSVRHINAFPSKASGPNPEGNDESESESENEQIVVTRQEEERDPVTEAEFDREFEKMMAESMDSRRFERKTVFDIPLPMKRPRENMAADSSPEPAPAQPVAPSTMAFSLMTKKGNKQQTRTIDLPSDSTFAIAMRSQQQADREEQQRIKNLVLNYEASTEPEPTESEQYPLMNRRIFELRQSRQGPQEKRAPTSQRMDKAGANRSAFRSRKLQLSDVNW</sequence>
<dbReference type="EMBL" id="JAPQKL010000001">
    <property type="protein sequence ID" value="KAJ5145697.1"/>
    <property type="molecule type" value="Genomic_DNA"/>
</dbReference>
<dbReference type="Pfam" id="PF02854">
    <property type="entry name" value="MIF4G"/>
    <property type="match status" value="2"/>
</dbReference>
<dbReference type="Pfam" id="PF04050">
    <property type="entry name" value="Upf2"/>
    <property type="match status" value="1"/>
</dbReference>
<dbReference type="InterPro" id="IPR016024">
    <property type="entry name" value="ARM-type_fold"/>
</dbReference>
<reference evidence="5" key="2">
    <citation type="journal article" date="2023" name="IMA Fungus">
        <title>Comparative genomic study of the Penicillium genus elucidates a diverse pangenome and 15 lateral gene transfer events.</title>
        <authorList>
            <person name="Petersen C."/>
            <person name="Sorensen T."/>
            <person name="Nielsen M.R."/>
            <person name="Sondergaard T.E."/>
            <person name="Sorensen J.L."/>
            <person name="Fitzpatrick D.A."/>
            <person name="Frisvad J.C."/>
            <person name="Nielsen K.L."/>
        </authorList>
    </citation>
    <scope>NUCLEOTIDE SEQUENCE</scope>
    <source>
        <strain evidence="5">IBT 22155</strain>
    </source>
</reference>
<feature type="region of interest" description="Disordered" evidence="3">
    <location>
        <begin position="1179"/>
        <end position="1205"/>
    </location>
</feature>
<dbReference type="FunFam" id="4.10.80.160:FF:000001">
    <property type="entry name" value="Nonsense-mediated mRNA decay factor (Upf2)"/>
    <property type="match status" value="1"/>
</dbReference>